<protein>
    <submittedName>
        <fullName evidence="3">DUF641 domain-containing protein</fullName>
    </submittedName>
</protein>
<sequence length="238" mass="27246">MNAQVTHGDVETLFTAFTEYWDISANRTNKFLEKKKSELSNSGTKSIKLGDVETAVIGMKNEITEAKKAYDDAAKLLLRKEPNPNNSKEMREVLKTISAYLNASVYMMKTFPTTEEAKKLTKQIDEMREKLSDSNYDAKKTNDEDVNESVLQNFREAYQTVHLQSLQNKLLEIPKSFEFTKKTAKYYWEHPGWLLAYAGVITEFALALPTDVVNRFRVGTNKVKQKIVQKKLANAKKT</sequence>
<feature type="coiled-coil region" evidence="1">
    <location>
        <begin position="117"/>
        <end position="144"/>
    </location>
</feature>
<organism evidence="2 3">
    <name type="scientific">Globodera pallida</name>
    <name type="common">Potato cyst nematode worm</name>
    <name type="synonym">Heterodera pallida</name>
    <dbReference type="NCBI Taxonomy" id="36090"/>
    <lineage>
        <taxon>Eukaryota</taxon>
        <taxon>Metazoa</taxon>
        <taxon>Ecdysozoa</taxon>
        <taxon>Nematoda</taxon>
        <taxon>Chromadorea</taxon>
        <taxon>Rhabditida</taxon>
        <taxon>Tylenchina</taxon>
        <taxon>Tylenchomorpha</taxon>
        <taxon>Tylenchoidea</taxon>
        <taxon>Heteroderidae</taxon>
        <taxon>Heteroderinae</taxon>
        <taxon>Globodera</taxon>
    </lineage>
</organism>
<proteinExistence type="predicted"/>
<evidence type="ECO:0000256" key="1">
    <source>
        <dbReference type="SAM" id="Coils"/>
    </source>
</evidence>
<dbReference type="Proteomes" id="UP000050741">
    <property type="component" value="Unassembled WGS sequence"/>
</dbReference>
<keyword evidence="1" id="KW-0175">Coiled coil</keyword>
<dbReference type="AlphaFoldDB" id="A0A183BPB6"/>
<reference evidence="3" key="2">
    <citation type="submission" date="2016-06" db="UniProtKB">
        <authorList>
            <consortium name="WormBaseParasite"/>
        </authorList>
    </citation>
    <scope>IDENTIFICATION</scope>
</reference>
<dbReference type="WBParaSite" id="GPLIN_000245200">
    <property type="protein sequence ID" value="GPLIN_000245200"/>
    <property type="gene ID" value="GPLIN_000245200"/>
</dbReference>
<keyword evidence="2" id="KW-1185">Reference proteome</keyword>
<evidence type="ECO:0000313" key="3">
    <source>
        <dbReference type="WBParaSite" id="GPLIN_000245200"/>
    </source>
</evidence>
<name>A0A183BPB6_GLOPA</name>
<reference evidence="2" key="1">
    <citation type="submission" date="2014-05" db="EMBL/GenBank/DDBJ databases">
        <title>The genome and life-stage specific transcriptomes of Globodera pallida elucidate key aspects of plant parasitism by a cyst nematode.</title>
        <authorList>
            <person name="Cotton J.A."/>
            <person name="Lilley C.J."/>
            <person name="Jones L.M."/>
            <person name="Kikuchi T."/>
            <person name="Reid A.J."/>
            <person name="Thorpe P."/>
            <person name="Tsai I.J."/>
            <person name="Beasley H."/>
            <person name="Blok V."/>
            <person name="Cock P.J.A."/>
            <person name="Van den Akker S.E."/>
            <person name="Holroyd N."/>
            <person name="Hunt M."/>
            <person name="Mantelin S."/>
            <person name="Naghra H."/>
            <person name="Pain A."/>
            <person name="Palomares-Rius J.E."/>
            <person name="Zarowiecki M."/>
            <person name="Berriman M."/>
            <person name="Jones J.T."/>
            <person name="Urwin P.E."/>
        </authorList>
    </citation>
    <scope>NUCLEOTIDE SEQUENCE [LARGE SCALE GENOMIC DNA]</scope>
    <source>
        <strain evidence="2">Lindley</strain>
    </source>
</reference>
<accession>A0A183BPB6</accession>
<evidence type="ECO:0000313" key="2">
    <source>
        <dbReference type="Proteomes" id="UP000050741"/>
    </source>
</evidence>